<protein>
    <submittedName>
        <fullName evidence="14 15">Tyrosyl-DNA phosphodiesterase 2-like</fullName>
    </submittedName>
</protein>
<evidence type="ECO:0000256" key="6">
    <source>
        <dbReference type="ARBA" id="ARBA00022763"/>
    </source>
</evidence>
<dbReference type="RefSeq" id="XP_022258782.1">
    <property type="nucleotide sequence ID" value="XM_022403074.1"/>
</dbReference>
<dbReference type="Gene3D" id="3.60.10.10">
    <property type="entry name" value="Endonuclease/exonuclease/phosphatase"/>
    <property type="match status" value="1"/>
</dbReference>
<evidence type="ECO:0000256" key="2">
    <source>
        <dbReference type="ARBA" id="ARBA00001946"/>
    </source>
</evidence>
<feature type="domain" description="Endonuclease/exonuclease/phosphatase" evidence="11">
    <location>
        <begin position="118"/>
        <end position="356"/>
    </location>
</feature>
<dbReference type="RefSeq" id="XP_013790917.1">
    <property type="nucleotide sequence ID" value="XM_013935463.2"/>
</dbReference>
<proteinExistence type="predicted"/>
<accession>A0ABM1BY60</accession>
<keyword evidence="10" id="KW-0539">Nucleus</keyword>
<evidence type="ECO:0000256" key="7">
    <source>
        <dbReference type="ARBA" id="ARBA00022801"/>
    </source>
</evidence>
<evidence type="ECO:0000259" key="11">
    <source>
        <dbReference type="Pfam" id="PF03372"/>
    </source>
</evidence>
<dbReference type="CDD" id="cd14672">
    <property type="entry name" value="UBA_ceTYDP2_like"/>
    <property type="match status" value="1"/>
</dbReference>
<evidence type="ECO:0000256" key="1">
    <source>
        <dbReference type="ARBA" id="ARBA00001936"/>
    </source>
</evidence>
<comment type="subcellular location">
    <subcellularLocation>
        <location evidence="3">Nucleus</location>
        <location evidence="3">PML body</location>
    </subcellularLocation>
</comment>
<dbReference type="PANTHER" id="PTHR15822">
    <property type="entry name" value="TRAF AND TNF RECEPTOR-ASSOCIATED PROTEIN"/>
    <property type="match status" value="1"/>
</dbReference>
<dbReference type="InterPro" id="IPR005135">
    <property type="entry name" value="Endo/exonuclease/phosphatase"/>
</dbReference>
<evidence type="ECO:0000256" key="10">
    <source>
        <dbReference type="ARBA" id="ARBA00023242"/>
    </source>
</evidence>
<evidence type="ECO:0000313" key="13">
    <source>
        <dbReference type="Proteomes" id="UP000694941"/>
    </source>
</evidence>
<evidence type="ECO:0000256" key="9">
    <source>
        <dbReference type="ARBA" id="ARBA00023204"/>
    </source>
</evidence>
<dbReference type="InterPro" id="IPR051547">
    <property type="entry name" value="TDP2-like"/>
</dbReference>
<evidence type="ECO:0000256" key="3">
    <source>
        <dbReference type="ARBA" id="ARBA00004322"/>
    </source>
</evidence>
<evidence type="ECO:0000259" key="12">
    <source>
        <dbReference type="Pfam" id="PF22566"/>
    </source>
</evidence>
<dbReference type="Pfam" id="PF03372">
    <property type="entry name" value="Exo_endo_phos"/>
    <property type="match status" value="1"/>
</dbReference>
<gene>
    <name evidence="14 15 16" type="primary">LOC106474773</name>
</gene>
<keyword evidence="6" id="KW-0227">DNA damage</keyword>
<dbReference type="InterPro" id="IPR054109">
    <property type="entry name" value="UBA_8"/>
</dbReference>
<keyword evidence="5" id="KW-0479">Metal-binding</keyword>
<dbReference type="SUPFAM" id="SSF46934">
    <property type="entry name" value="UBA-like"/>
    <property type="match status" value="1"/>
</dbReference>
<name>A0ABM1BY60_LIMPO</name>
<evidence type="ECO:0000313" key="15">
    <source>
        <dbReference type="RefSeq" id="XP_022258781.1"/>
    </source>
</evidence>
<evidence type="ECO:0000313" key="14">
    <source>
        <dbReference type="RefSeq" id="XP_013790917.1"/>
    </source>
</evidence>
<keyword evidence="9" id="KW-0234">DNA repair</keyword>
<dbReference type="RefSeq" id="XP_022258781.1">
    <property type="nucleotide sequence ID" value="XM_022403073.1"/>
</dbReference>
<keyword evidence="8" id="KW-0460">Magnesium</keyword>
<organism evidence="13 14">
    <name type="scientific">Limulus polyphemus</name>
    <name type="common">Atlantic horseshoe crab</name>
    <dbReference type="NCBI Taxonomy" id="6850"/>
    <lineage>
        <taxon>Eukaryota</taxon>
        <taxon>Metazoa</taxon>
        <taxon>Ecdysozoa</taxon>
        <taxon>Arthropoda</taxon>
        <taxon>Chelicerata</taxon>
        <taxon>Merostomata</taxon>
        <taxon>Xiphosura</taxon>
        <taxon>Limulidae</taxon>
        <taxon>Limulus</taxon>
    </lineage>
</organism>
<dbReference type="InterPro" id="IPR009060">
    <property type="entry name" value="UBA-like_sf"/>
</dbReference>
<comment type="cofactor">
    <cofactor evidence="2">
        <name>Mg(2+)</name>
        <dbReference type="ChEBI" id="CHEBI:18420"/>
    </cofactor>
</comment>
<evidence type="ECO:0000313" key="16">
    <source>
        <dbReference type="RefSeq" id="XP_022258782.1"/>
    </source>
</evidence>
<dbReference type="Pfam" id="PF22566">
    <property type="entry name" value="UBA_8"/>
    <property type="match status" value="1"/>
</dbReference>
<dbReference type="SUPFAM" id="SSF56219">
    <property type="entry name" value="DNase I-like"/>
    <property type="match status" value="1"/>
</dbReference>
<dbReference type="Gene3D" id="1.10.8.10">
    <property type="entry name" value="DNA helicase RuvA subunit, C-terminal domain"/>
    <property type="match status" value="1"/>
</dbReference>
<evidence type="ECO:0000256" key="5">
    <source>
        <dbReference type="ARBA" id="ARBA00022723"/>
    </source>
</evidence>
<dbReference type="InterPro" id="IPR036691">
    <property type="entry name" value="Endo/exonu/phosph_ase_sf"/>
</dbReference>
<dbReference type="CDD" id="cd09080">
    <property type="entry name" value="TDP2"/>
    <property type="match status" value="1"/>
</dbReference>
<dbReference type="Proteomes" id="UP000694941">
    <property type="component" value="Unplaced"/>
</dbReference>
<keyword evidence="7" id="KW-0378">Hydrolase</keyword>
<keyword evidence="4" id="KW-0540">Nuclease</keyword>
<feature type="domain" description="UBA-like" evidence="12">
    <location>
        <begin position="14"/>
        <end position="54"/>
    </location>
</feature>
<evidence type="ECO:0000256" key="8">
    <source>
        <dbReference type="ARBA" id="ARBA00022842"/>
    </source>
</evidence>
<dbReference type="PANTHER" id="PTHR15822:SF4">
    <property type="entry name" value="TYROSYL-DNA PHOSPHODIESTERASE 2"/>
    <property type="match status" value="1"/>
</dbReference>
<comment type="cofactor">
    <cofactor evidence="1">
        <name>Mn(2+)</name>
        <dbReference type="ChEBI" id="CHEBI:29035"/>
    </cofactor>
</comment>
<sequence length="367" mass="42097">MSSEDENIPDVETCQKLCEEFARVTNTDTACAQFYLQDRDWNLQQSLNDFFEDRQSRGSVRLLGDGPESEVVVVIDDSPRSLAAAATAVITETITANRDSPQIKTEEVADISTKLKFITWNIDGLSESNLKLRTKAVCKIIKREEADIIFLQEVVPFSCHYIQSHIPEYQCIQGNWNGYFTMTLLKKSMITVEHHNVIEFPNSRMGRNLLKIEAKIKDIPLTLFNAHLESTSEASSERKTQLEMAFTKIVDTPKDRTVIFAGDLNLRDKEVSQLGGHPASVQDLWITCGERKECRYTWDMNRNDNLKWMGASNYKPKCRFDRVFFRQSSLQQVVPKYFGLVGLERLLPHRCFPSDHWGVLCHFDLEG</sequence>
<keyword evidence="13" id="KW-1185">Reference proteome</keyword>
<dbReference type="GeneID" id="106474773"/>
<reference evidence="14 15" key="1">
    <citation type="submission" date="2025-05" db="UniProtKB">
        <authorList>
            <consortium name="RefSeq"/>
        </authorList>
    </citation>
    <scope>IDENTIFICATION</scope>
    <source>
        <tissue evidence="14 15">Muscle</tissue>
    </source>
</reference>
<evidence type="ECO:0000256" key="4">
    <source>
        <dbReference type="ARBA" id="ARBA00022722"/>
    </source>
</evidence>